<evidence type="ECO:0000259" key="5">
    <source>
        <dbReference type="PROSITE" id="PS50977"/>
    </source>
</evidence>
<dbReference type="GO" id="GO:0000976">
    <property type="term" value="F:transcription cis-regulatory region binding"/>
    <property type="evidence" value="ECO:0007669"/>
    <property type="project" value="TreeGrafter"/>
</dbReference>
<organism evidence="6 7">
    <name type="scientific">Novosphingobium aureum</name>
    <dbReference type="NCBI Taxonomy" id="2792964"/>
    <lineage>
        <taxon>Bacteria</taxon>
        <taxon>Pseudomonadati</taxon>
        <taxon>Pseudomonadota</taxon>
        <taxon>Alphaproteobacteria</taxon>
        <taxon>Sphingomonadales</taxon>
        <taxon>Sphingomonadaceae</taxon>
        <taxon>Novosphingobium</taxon>
    </lineage>
</organism>
<feature type="domain" description="HTH tetR-type" evidence="5">
    <location>
        <begin position="16"/>
        <end position="76"/>
    </location>
</feature>
<dbReference type="InterPro" id="IPR009057">
    <property type="entry name" value="Homeodomain-like_sf"/>
</dbReference>
<evidence type="ECO:0000256" key="2">
    <source>
        <dbReference type="ARBA" id="ARBA00023125"/>
    </source>
</evidence>
<sequence>MSGPEETPNRNVARGEATRARILDAAEVLFSQRGYDGTSMRDLAELAGVRMSLVHYHCGAKDQVLATAIDRKLDDLLRFVRGSFDEARSAGRLTGVEDCVRAFVVPFLAITADKDHELHNFVTMTSHLMSSYRIPEVKPSLMRLSTISEVFTTHLRLLRPDADQSTLLAGVYFIEAALVFMVQDPGFLDDLTASHHSSDHLDRMTESALRFFSAGLRALIGPTSQIR</sequence>
<dbReference type="EMBL" id="JADZGI010000001">
    <property type="protein sequence ID" value="MBH0113635.1"/>
    <property type="molecule type" value="Genomic_DNA"/>
</dbReference>
<dbReference type="AlphaFoldDB" id="A0A931MLQ6"/>
<evidence type="ECO:0000256" key="1">
    <source>
        <dbReference type="ARBA" id="ARBA00023015"/>
    </source>
</evidence>
<comment type="caution">
    <text evidence="6">The sequence shown here is derived from an EMBL/GenBank/DDBJ whole genome shotgun (WGS) entry which is preliminary data.</text>
</comment>
<dbReference type="RefSeq" id="WP_197163937.1">
    <property type="nucleotide sequence ID" value="NZ_JADZGI010000001.1"/>
</dbReference>
<keyword evidence="2 4" id="KW-0238">DNA-binding</keyword>
<dbReference type="PRINTS" id="PR00455">
    <property type="entry name" value="HTHTETR"/>
</dbReference>
<dbReference type="PANTHER" id="PTHR30055">
    <property type="entry name" value="HTH-TYPE TRANSCRIPTIONAL REGULATOR RUTR"/>
    <property type="match status" value="1"/>
</dbReference>
<dbReference type="InterPro" id="IPR036271">
    <property type="entry name" value="Tet_transcr_reg_TetR-rel_C_sf"/>
</dbReference>
<dbReference type="SUPFAM" id="SSF46689">
    <property type="entry name" value="Homeodomain-like"/>
    <property type="match status" value="1"/>
</dbReference>
<evidence type="ECO:0000313" key="7">
    <source>
        <dbReference type="Proteomes" id="UP000617634"/>
    </source>
</evidence>
<feature type="DNA-binding region" description="H-T-H motif" evidence="4">
    <location>
        <begin position="39"/>
        <end position="58"/>
    </location>
</feature>
<accession>A0A931MLQ6</accession>
<dbReference type="PROSITE" id="PS50977">
    <property type="entry name" value="HTH_TETR_2"/>
    <property type="match status" value="1"/>
</dbReference>
<keyword evidence="1" id="KW-0805">Transcription regulation</keyword>
<dbReference type="Pfam" id="PF00440">
    <property type="entry name" value="TetR_N"/>
    <property type="match status" value="1"/>
</dbReference>
<evidence type="ECO:0000256" key="3">
    <source>
        <dbReference type="ARBA" id="ARBA00023163"/>
    </source>
</evidence>
<dbReference type="InterPro" id="IPR001647">
    <property type="entry name" value="HTH_TetR"/>
</dbReference>
<name>A0A931MLQ6_9SPHN</name>
<dbReference type="PANTHER" id="PTHR30055:SF234">
    <property type="entry name" value="HTH-TYPE TRANSCRIPTIONAL REGULATOR BETI"/>
    <property type="match status" value="1"/>
</dbReference>
<dbReference type="InterPro" id="IPR050109">
    <property type="entry name" value="HTH-type_TetR-like_transc_reg"/>
</dbReference>
<dbReference type="Gene3D" id="1.10.357.10">
    <property type="entry name" value="Tetracycline Repressor, domain 2"/>
    <property type="match status" value="1"/>
</dbReference>
<dbReference type="SUPFAM" id="SSF48498">
    <property type="entry name" value="Tetracyclin repressor-like, C-terminal domain"/>
    <property type="match status" value="1"/>
</dbReference>
<evidence type="ECO:0000256" key="4">
    <source>
        <dbReference type="PROSITE-ProRule" id="PRU00335"/>
    </source>
</evidence>
<dbReference type="InterPro" id="IPR041586">
    <property type="entry name" value="PsrA_TetR_C"/>
</dbReference>
<reference evidence="6" key="1">
    <citation type="submission" date="2020-11" db="EMBL/GenBank/DDBJ databases">
        <title>Novosphingobium aureum sp. nov., a marine bacterium isolated from sediment of a salt flat.</title>
        <authorList>
            <person name="Yoo Y."/>
            <person name="Kim J.-J."/>
        </authorList>
    </citation>
    <scope>NUCLEOTIDE SEQUENCE</scope>
    <source>
        <strain evidence="6">YJ-S2-02</strain>
    </source>
</reference>
<protein>
    <submittedName>
        <fullName evidence="6">TetR family transcriptional regulator</fullName>
    </submittedName>
</protein>
<keyword evidence="7" id="KW-1185">Reference proteome</keyword>
<proteinExistence type="predicted"/>
<dbReference type="Proteomes" id="UP000617634">
    <property type="component" value="Unassembled WGS sequence"/>
</dbReference>
<dbReference type="Pfam" id="PF17939">
    <property type="entry name" value="TetR_C_30"/>
    <property type="match status" value="1"/>
</dbReference>
<evidence type="ECO:0000313" key="6">
    <source>
        <dbReference type="EMBL" id="MBH0113635.1"/>
    </source>
</evidence>
<gene>
    <name evidence="6" type="ORF">I5E68_11805</name>
</gene>
<dbReference type="GO" id="GO:0003700">
    <property type="term" value="F:DNA-binding transcription factor activity"/>
    <property type="evidence" value="ECO:0007669"/>
    <property type="project" value="TreeGrafter"/>
</dbReference>
<keyword evidence="3" id="KW-0804">Transcription</keyword>